<accession>X1HH19</accession>
<feature type="non-terminal residue" evidence="1">
    <location>
        <position position="271"/>
    </location>
</feature>
<name>X1HH19_9ZZZZ</name>
<reference evidence="1" key="1">
    <citation type="journal article" date="2014" name="Front. Microbiol.">
        <title>High frequency of phylogenetically diverse reductive dehalogenase-homologous genes in deep subseafloor sedimentary metagenomes.</title>
        <authorList>
            <person name="Kawai M."/>
            <person name="Futagami T."/>
            <person name="Toyoda A."/>
            <person name="Takaki Y."/>
            <person name="Nishi S."/>
            <person name="Hori S."/>
            <person name="Arai W."/>
            <person name="Tsubouchi T."/>
            <person name="Morono Y."/>
            <person name="Uchiyama I."/>
            <person name="Ito T."/>
            <person name="Fujiyama A."/>
            <person name="Inagaki F."/>
            <person name="Takami H."/>
        </authorList>
    </citation>
    <scope>NUCLEOTIDE SEQUENCE</scope>
    <source>
        <strain evidence="1">Expedition CK06-06</strain>
    </source>
</reference>
<proteinExistence type="predicted"/>
<dbReference type="EMBL" id="BARU01026952">
    <property type="protein sequence ID" value="GAH68762.1"/>
    <property type="molecule type" value="Genomic_DNA"/>
</dbReference>
<dbReference type="AlphaFoldDB" id="X1HH19"/>
<evidence type="ECO:0000313" key="1">
    <source>
        <dbReference type="EMBL" id="GAH68762.1"/>
    </source>
</evidence>
<feature type="non-terminal residue" evidence="1">
    <location>
        <position position="1"/>
    </location>
</feature>
<protein>
    <submittedName>
        <fullName evidence="1">Uncharacterized protein</fullName>
    </submittedName>
</protein>
<comment type="caution">
    <text evidence="1">The sequence shown here is derived from an EMBL/GenBank/DDBJ whole genome shotgun (WGS) entry which is preliminary data.</text>
</comment>
<organism evidence="1">
    <name type="scientific">marine sediment metagenome</name>
    <dbReference type="NCBI Taxonomy" id="412755"/>
    <lineage>
        <taxon>unclassified sequences</taxon>
        <taxon>metagenomes</taxon>
        <taxon>ecological metagenomes</taxon>
    </lineage>
</organism>
<sequence length="271" mass="27196">WTAFTIEITDSYGNRTSDADSVTVSSSVALGGTTTQAASAGLATFDDITCDTAGAITLTGSVADVTVTDTPASDAVTVSADAASYFKVTGDAAMTAGGSNTITITAYDQYDNVAAGYSGDKTLTFSGASSSADPVTSPTCSDKVPADIDFSSDTVVAFEGGAGTSTMKLYKAEEAHIKAADGTIVTSDTDDLDVTVSAGTKNKLLWVTQPATPVGAGAIWTAFTIEITDSYGNRTSDADSVTVSSSVALGGTTTRAASAGLATFDDITCDT</sequence>
<gene>
    <name evidence="1" type="ORF">S03H2_43240</name>
</gene>